<evidence type="ECO:0008006" key="4">
    <source>
        <dbReference type="Google" id="ProtNLM"/>
    </source>
</evidence>
<proteinExistence type="predicted"/>
<protein>
    <recommendedName>
        <fullName evidence="4">DUF295 domain-containing protein</fullName>
    </recommendedName>
</protein>
<evidence type="ECO:0000256" key="1">
    <source>
        <dbReference type="SAM" id="MobiDB-lite"/>
    </source>
</evidence>
<evidence type="ECO:0000313" key="3">
    <source>
        <dbReference type="Proteomes" id="UP000266723"/>
    </source>
</evidence>
<name>A0ABQ7BKS0_BRACR</name>
<reference evidence="2 3" key="1">
    <citation type="journal article" date="2020" name="BMC Genomics">
        <title>Intraspecific diversification of the crop wild relative Brassica cretica Lam. using demographic model selection.</title>
        <authorList>
            <person name="Kioukis A."/>
            <person name="Michalopoulou V.A."/>
            <person name="Briers L."/>
            <person name="Pirintsos S."/>
            <person name="Studholme D.J."/>
            <person name="Pavlidis P."/>
            <person name="Sarris P.F."/>
        </authorList>
    </citation>
    <scope>NUCLEOTIDE SEQUENCE [LARGE SCALE GENOMIC DNA]</scope>
    <source>
        <strain evidence="3">cv. PFS-1207/04</strain>
    </source>
</reference>
<feature type="region of interest" description="Disordered" evidence="1">
    <location>
        <begin position="175"/>
        <end position="221"/>
    </location>
</feature>
<feature type="region of interest" description="Disordered" evidence="1">
    <location>
        <begin position="241"/>
        <end position="265"/>
    </location>
</feature>
<accession>A0ABQ7BKS0</accession>
<gene>
    <name evidence="2" type="ORF">DY000_02040896</name>
</gene>
<organism evidence="2 3">
    <name type="scientific">Brassica cretica</name>
    <name type="common">Mustard</name>
    <dbReference type="NCBI Taxonomy" id="69181"/>
    <lineage>
        <taxon>Eukaryota</taxon>
        <taxon>Viridiplantae</taxon>
        <taxon>Streptophyta</taxon>
        <taxon>Embryophyta</taxon>
        <taxon>Tracheophyta</taxon>
        <taxon>Spermatophyta</taxon>
        <taxon>Magnoliopsida</taxon>
        <taxon>eudicotyledons</taxon>
        <taxon>Gunneridae</taxon>
        <taxon>Pentapetalae</taxon>
        <taxon>rosids</taxon>
        <taxon>malvids</taxon>
        <taxon>Brassicales</taxon>
        <taxon>Brassicaceae</taxon>
        <taxon>Brassiceae</taxon>
        <taxon>Brassica</taxon>
    </lineage>
</organism>
<comment type="caution">
    <text evidence="2">The sequence shown here is derived from an EMBL/GenBank/DDBJ whole genome shotgun (WGS) entry which is preliminary data.</text>
</comment>
<dbReference type="Proteomes" id="UP000266723">
    <property type="component" value="Unassembled WGS sequence"/>
</dbReference>
<evidence type="ECO:0000313" key="2">
    <source>
        <dbReference type="EMBL" id="KAF3532923.1"/>
    </source>
</evidence>
<dbReference type="EMBL" id="QGKV02001507">
    <property type="protein sequence ID" value="KAF3532923.1"/>
    <property type="molecule type" value="Genomic_DNA"/>
</dbReference>
<keyword evidence="3" id="KW-1185">Reference proteome</keyword>
<sequence length="265" mass="29667">MLHREGQFHPIDDYLDCEVEALSRSFRPSHSVPLMIKWRCCQELVQFYEFRSVEVLLDTPPGSPKNCPEARGGSVRVQNRLIGEPLALDCLGWDSEGLYLLDGDSNSLSNIRSWSKFCDSDRIIPNPSRSASGPWCWVGRSVMFLFDCWLAGWPFISNPLDGSGVLQGPPLGSQNGDHCRRNKNGAFSGAPSEPLSYQPPERLPKWGRGMRNDRGCRPGAKSKYIAPYARGIKVIGKADRGARQHPGTSMFQKGLCWGQNRSRRN</sequence>